<evidence type="ECO:0000313" key="11">
    <source>
        <dbReference type="Proteomes" id="UP001209257"/>
    </source>
</evidence>
<keyword evidence="11" id="KW-1185">Reference proteome</keyword>
<evidence type="ECO:0000256" key="2">
    <source>
        <dbReference type="ARBA" id="ARBA00022552"/>
    </source>
</evidence>
<dbReference type="GO" id="GO:0160151">
    <property type="term" value="F:tRNA pseudouridine(32) synthase activity"/>
    <property type="evidence" value="ECO:0007669"/>
    <property type="project" value="UniProtKB-EC"/>
</dbReference>
<organism evidence="10 11">
    <name type="scientific">Alteromonas salexigens</name>
    <dbReference type="NCBI Taxonomy" id="2982530"/>
    <lineage>
        <taxon>Bacteria</taxon>
        <taxon>Pseudomonadati</taxon>
        <taxon>Pseudomonadota</taxon>
        <taxon>Gammaproteobacteria</taxon>
        <taxon>Alteromonadales</taxon>
        <taxon>Alteromonadaceae</taxon>
        <taxon>Alteromonas/Salinimonas group</taxon>
        <taxon>Alteromonas</taxon>
    </lineage>
</organism>
<accession>A0ABT2VJN7</accession>
<evidence type="ECO:0000256" key="1">
    <source>
        <dbReference type="ARBA" id="ARBA00010876"/>
    </source>
</evidence>
<dbReference type="InterPro" id="IPR020103">
    <property type="entry name" value="PsdUridine_synth_cat_dom_sf"/>
</dbReference>
<dbReference type="Gene3D" id="3.30.2350.10">
    <property type="entry name" value="Pseudouridine synthase"/>
    <property type="match status" value="1"/>
</dbReference>
<feature type="domain" description="Pseudouridine synthase RsuA/RluA-like" evidence="9">
    <location>
        <begin position="25"/>
        <end position="171"/>
    </location>
</feature>
<name>A0ABT2VJN7_9ALTE</name>
<comment type="catalytic activity">
    <reaction evidence="8">
        <text>a uridine in RNA = a pseudouridine in RNA</text>
        <dbReference type="Rhea" id="RHEA:48348"/>
        <dbReference type="Rhea" id="RHEA-COMP:12068"/>
        <dbReference type="Rhea" id="RHEA-COMP:12069"/>
        <dbReference type="ChEBI" id="CHEBI:65314"/>
        <dbReference type="ChEBI" id="CHEBI:65315"/>
    </reaction>
</comment>
<comment type="catalytic activity">
    <reaction evidence="5">
        <text>uridine(32) in tRNA = pseudouridine(32) in tRNA</text>
        <dbReference type="Rhea" id="RHEA:42544"/>
        <dbReference type="Rhea" id="RHEA-COMP:10107"/>
        <dbReference type="Rhea" id="RHEA-COMP:10108"/>
        <dbReference type="ChEBI" id="CHEBI:65314"/>
        <dbReference type="ChEBI" id="CHEBI:65315"/>
        <dbReference type="EC" id="5.4.99.28"/>
    </reaction>
</comment>
<evidence type="ECO:0000256" key="8">
    <source>
        <dbReference type="RuleBase" id="RU362028"/>
    </source>
</evidence>
<comment type="similarity">
    <text evidence="1 8">Belongs to the pseudouridine synthase RluA family.</text>
</comment>
<reference evidence="11" key="1">
    <citation type="submission" date="2023-07" db="EMBL/GenBank/DDBJ databases">
        <title>Study on multiphase classification of strain Alteromonas salexigens isolated from the Yellow Sea.</title>
        <authorList>
            <person name="Sun L."/>
        </authorList>
    </citation>
    <scope>NUCLEOTIDE SEQUENCE [LARGE SCALE GENOMIC DNA]</scope>
    <source>
        <strain evidence="11">ASW11-19</strain>
    </source>
</reference>
<dbReference type="NCBIfam" id="TIGR00005">
    <property type="entry name" value="rluA_subfam"/>
    <property type="match status" value="1"/>
</dbReference>
<keyword evidence="3" id="KW-0819">tRNA processing</keyword>
<gene>
    <name evidence="10" type="primary">rluA</name>
    <name evidence="10" type="ORF">OCL06_00215</name>
</gene>
<evidence type="ECO:0000256" key="5">
    <source>
        <dbReference type="ARBA" id="ARBA00036184"/>
    </source>
</evidence>
<evidence type="ECO:0000259" key="9">
    <source>
        <dbReference type="Pfam" id="PF00849"/>
    </source>
</evidence>
<comment type="caution">
    <text evidence="10">The sequence shown here is derived from an EMBL/GenBank/DDBJ whole genome shotgun (WGS) entry which is preliminary data.</text>
</comment>
<protein>
    <recommendedName>
        <fullName evidence="8">Pseudouridine synthase</fullName>
        <ecNumber evidence="8">5.4.99.-</ecNumber>
    </recommendedName>
</protein>
<dbReference type="InterPro" id="IPR006225">
    <property type="entry name" value="PsdUridine_synth_RluC/D"/>
</dbReference>
<dbReference type="SUPFAM" id="SSF55120">
    <property type="entry name" value="Pseudouridine synthase"/>
    <property type="match status" value="1"/>
</dbReference>
<dbReference type="InterPro" id="IPR050188">
    <property type="entry name" value="RluA_PseudoU_synthase"/>
</dbReference>
<evidence type="ECO:0000313" key="10">
    <source>
        <dbReference type="EMBL" id="MCU7553013.1"/>
    </source>
</evidence>
<keyword evidence="2" id="KW-0698">rRNA processing</keyword>
<dbReference type="Pfam" id="PF00849">
    <property type="entry name" value="PseudoU_synth_2"/>
    <property type="match status" value="1"/>
</dbReference>
<evidence type="ECO:0000256" key="7">
    <source>
        <dbReference type="ARBA" id="ARBA00037305"/>
    </source>
</evidence>
<dbReference type="GO" id="GO:0160142">
    <property type="term" value="F:23S rRNA pseudouridine(746) synthase activity"/>
    <property type="evidence" value="ECO:0007669"/>
    <property type="project" value="UniProtKB-EC"/>
</dbReference>
<comment type="function">
    <text evidence="8">Responsible for synthesis of pseudouridine from uracil.</text>
</comment>
<dbReference type="InterPro" id="IPR006145">
    <property type="entry name" value="PsdUridine_synth_RsuA/RluA"/>
</dbReference>
<dbReference type="PROSITE" id="PS01129">
    <property type="entry name" value="PSI_RLU"/>
    <property type="match status" value="1"/>
</dbReference>
<dbReference type="CDD" id="cd02869">
    <property type="entry name" value="PseudoU_synth_RluA_like"/>
    <property type="match status" value="1"/>
</dbReference>
<dbReference type="PANTHER" id="PTHR21600">
    <property type="entry name" value="MITOCHONDRIAL RNA PSEUDOURIDINE SYNTHASE"/>
    <property type="match status" value="1"/>
</dbReference>
<dbReference type="RefSeq" id="WP_262991706.1">
    <property type="nucleotide sequence ID" value="NZ_JAOTJC010000002.1"/>
</dbReference>
<evidence type="ECO:0000256" key="4">
    <source>
        <dbReference type="ARBA" id="ARBA00023235"/>
    </source>
</evidence>
<sequence length="236" mass="26688">MPYNPDFVYQPPYSPYLTLVYQDDHIVVANKPSGLLSVPGRAEAHKDSLARRVQQVYPTATVVHRLDLATSGIMIMALNKAAHRHISKQFETRKTRKRYYARVYGEMKVSQGEVAKPLIVDWPNRPKQKVDHKNGKPSLTRYERIDGNDKETTVALYPVTGRSHQLRVHMLAIGHPILGDRLYANEEGKAMASRLQLHAESLQITHPHTGETMLFTAPVPFMDTQPEPLPATSPFC</sequence>
<dbReference type="EC" id="5.4.99.-" evidence="8"/>
<comment type="catalytic activity">
    <reaction evidence="6">
        <text>uridine(746) in 23S rRNA = pseudouridine(746) in 23S rRNA</text>
        <dbReference type="Rhea" id="RHEA:42548"/>
        <dbReference type="Rhea" id="RHEA-COMP:10109"/>
        <dbReference type="Rhea" id="RHEA-COMP:10110"/>
        <dbReference type="ChEBI" id="CHEBI:65314"/>
        <dbReference type="ChEBI" id="CHEBI:65315"/>
        <dbReference type="EC" id="5.4.99.29"/>
    </reaction>
</comment>
<comment type="function">
    <text evidence="7">Dual specificity enzyme that catalyzes the synthesis of pseudouridine from uracil-746 in 23S ribosomal RNA and from uracil-32 in the anticodon stem and loop of transfer RNAs.</text>
</comment>
<dbReference type="EMBL" id="JAOTJC010000002">
    <property type="protein sequence ID" value="MCU7553013.1"/>
    <property type="molecule type" value="Genomic_DNA"/>
</dbReference>
<dbReference type="NCBIfam" id="NF007543">
    <property type="entry name" value="PRK10158.1"/>
    <property type="match status" value="1"/>
</dbReference>
<evidence type="ECO:0000256" key="6">
    <source>
        <dbReference type="ARBA" id="ARBA00036916"/>
    </source>
</evidence>
<dbReference type="Proteomes" id="UP001209257">
    <property type="component" value="Unassembled WGS sequence"/>
</dbReference>
<proteinExistence type="inferred from homology"/>
<keyword evidence="4 8" id="KW-0413">Isomerase</keyword>
<dbReference type="PANTHER" id="PTHR21600:SF91">
    <property type="entry name" value="DUAL-SPECIFICITY RNA PSEUDOURIDINE SYNTHASE RLUA"/>
    <property type="match status" value="1"/>
</dbReference>
<dbReference type="InterPro" id="IPR006224">
    <property type="entry name" value="PsdUridine_synth_RluA-like_CS"/>
</dbReference>
<evidence type="ECO:0000256" key="3">
    <source>
        <dbReference type="ARBA" id="ARBA00022694"/>
    </source>
</evidence>